<evidence type="ECO:0000313" key="3">
    <source>
        <dbReference type="EMBL" id="KKW27099.1"/>
    </source>
</evidence>
<evidence type="ECO:0000256" key="1">
    <source>
        <dbReference type="SAM" id="MobiDB-lite"/>
    </source>
</evidence>
<dbReference type="AlphaFoldDB" id="A0A0G2A4F8"/>
<sequence length="764" mass="84250">MPVVSPSLLFVARIKDRMPQKSTPLLLKKLPLMLPAPKPHHRWWLLGLLLLLIGGFLWWWLSRPVSPRLYEAGAIGGTADFGEFSPVYVMGQHDQYEPLASEFDTLSASAKKIEVALGQDIQSTNTFQLDNGLVLLTGGGDQFALYSPTLQRSFKVRTIGYRAFYTGNGLMLLAGGELKTLYYSLYDLSVFNTPDDTPAIPGLGAYDPLGRIEYMLASDGRLIFRIGQWDIQHENLVGGEVWTYTPPTSLSADQQRARDHQSNLPLSLATNWQDEGIWQNNGQLIYPKTAVQNHVTGVEVAVRLTNGKILFKWSKNDDHVYGQLFNPNTGAVGLVKDNWFSRWRYDKQVFAQTIEDGRYTVTTKAGNLKLGDDWPDITKYTRSGQGDITIPQVYNPTQLPFSGLAGVATPWDFSTGGMAVPVGLGASQGDAKSIVATAVAGSGVSRWNAKTSQWQNVTQDKKSSASSSNRVQLQNPRLAGQSVTKLPNGKLLIIGGHSFIEDLPANEPFGEGRYLRNYNASGTDITGWHILGLTRSVELFDPKTMTSKVIGQLKVGRAYQSVLLLPNNKALVIGGEEQARFIQGSSSSSLADGLEVDANSRPSYEIFDIKTGQSEFYESVLMGTHTISKAFLLPNRTAYIDPVAKGTPGASAEFSEILDYVNHKTYPASNPYLTSSSYNWFQQVVQLNDGRLATAYGKSPTVAEGQTPLDEKVVEMYTPLGGPVPGFLGHPVRVDWLWWFILLQITQLVLGGILIFVNRKRKKK</sequence>
<evidence type="ECO:0000313" key="4">
    <source>
        <dbReference type="Proteomes" id="UP000034913"/>
    </source>
</evidence>
<protein>
    <submittedName>
        <fullName evidence="3">Uncharacterized protein</fullName>
    </submittedName>
</protein>
<keyword evidence="2" id="KW-0812">Transmembrane</keyword>
<organism evidence="3 4">
    <name type="scientific">candidate division Kazan bacterium GW2011_GWB1_52_7</name>
    <dbReference type="NCBI Taxonomy" id="1620414"/>
    <lineage>
        <taxon>Bacteria</taxon>
        <taxon>Bacteria division Kazan-3B-28</taxon>
    </lineage>
</organism>
<feature type="region of interest" description="Disordered" evidence="1">
    <location>
        <begin position="453"/>
        <end position="479"/>
    </location>
</feature>
<feature type="transmembrane region" description="Helical" evidence="2">
    <location>
        <begin position="43"/>
        <end position="61"/>
    </location>
</feature>
<dbReference type="Proteomes" id="UP000034913">
    <property type="component" value="Unassembled WGS sequence"/>
</dbReference>
<evidence type="ECO:0000256" key="2">
    <source>
        <dbReference type="SAM" id="Phobius"/>
    </source>
</evidence>
<proteinExistence type="predicted"/>
<dbReference type="SUPFAM" id="SSF50965">
    <property type="entry name" value="Galactose oxidase, central domain"/>
    <property type="match status" value="1"/>
</dbReference>
<keyword evidence="2" id="KW-1133">Transmembrane helix</keyword>
<reference evidence="3 4" key="1">
    <citation type="journal article" date="2015" name="Nature">
        <title>rRNA introns, odd ribosomes, and small enigmatic genomes across a large radiation of phyla.</title>
        <authorList>
            <person name="Brown C.T."/>
            <person name="Hug L.A."/>
            <person name="Thomas B.C."/>
            <person name="Sharon I."/>
            <person name="Castelle C.J."/>
            <person name="Singh A."/>
            <person name="Wilkins M.J."/>
            <person name="Williams K.H."/>
            <person name="Banfield J.F."/>
        </authorList>
    </citation>
    <scope>NUCLEOTIDE SEQUENCE [LARGE SCALE GENOMIC DNA]</scope>
</reference>
<keyword evidence="2" id="KW-0472">Membrane</keyword>
<dbReference type="EMBL" id="LCRB01000001">
    <property type="protein sequence ID" value="KKW27099.1"/>
    <property type="molecule type" value="Genomic_DNA"/>
</dbReference>
<name>A0A0G2A4F8_UNCK3</name>
<comment type="caution">
    <text evidence="3">The sequence shown here is derived from an EMBL/GenBank/DDBJ whole genome shotgun (WGS) entry which is preliminary data.</text>
</comment>
<dbReference type="Gene3D" id="2.130.10.80">
    <property type="entry name" value="Galactose oxidase/kelch, beta-propeller"/>
    <property type="match status" value="1"/>
</dbReference>
<dbReference type="InterPro" id="IPR037293">
    <property type="entry name" value="Gal_Oxidase_central_sf"/>
</dbReference>
<accession>A0A0G2A4F8</accession>
<feature type="transmembrane region" description="Helical" evidence="2">
    <location>
        <begin position="736"/>
        <end position="757"/>
    </location>
</feature>
<dbReference type="InterPro" id="IPR011043">
    <property type="entry name" value="Gal_Oxase/kelch_b-propeller"/>
</dbReference>
<gene>
    <name evidence="3" type="ORF">VF00_C0001G0034</name>
</gene>